<evidence type="ECO:0000256" key="12">
    <source>
        <dbReference type="ARBA" id="ARBA00031636"/>
    </source>
</evidence>
<feature type="transmembrane region" description="Helical" evidence="13">
    <location>
        <begin position="400"/>
        <end position="427"/>
    </location>
</feature>
<organism evidence="14 16">
    <name type="scientific">Holdemania massiliensis</name>
    <dbReference type="NCBI Taxonomy" id="1468449"/>
    <lineage>
        <taxon>Bacteria</taxon>
        <taxon>Bacillati</taxon>
        <taxon>Bacillota</taxon>
        <taxon>Erysipelotrichia</taxon>
        <taxon>Erysipelotrichales</taxon>
        <taxon>Erysipelotrichaceae</taxon>
        <taxon>Holdemania</taxon>
    </lineage>
</organism>
<keyword evidence="17" id="KW-1185">Reference proteome</keyword>
<comment type="caution">
    <text evidence="14">The sequence shown here is derived from an EMBL/GenBank/DDBJ whole genome shotgun (WGS) entry which is preliminary data.</text>
</comment>
<feature type="transmembrane region" description="Helical" evidence="13">
    <location>
        <begin position="289"/>
        <end position="309"/>
    </location>
</feature>
<evidence type="ECO:0000256" key="9">
    <source>
        <dbReference type="ARBA" id="ARBA00022989"/>
    </source>
</evidence>
<evidence type="ECO:0000256" key="5">
    <source>
        <dbReference type="ARBA" id="ARBA00022448"/>
    </source>
</evidence>
<comment type="similarity">
    <text evidence="3">Belongs to the multi antimicrobial extrusion (MATE) (TC 2.A.66.1) family.</text>
</comment>
<keyword evidence="5" id="KW-0813">Transport</keyword>
<feature type="transmembrane region" description="Helical" evidence="13">
    <location>
        <begin position="166"/>
        <end position="187"/>
    </location>
</feature>
<evidence type="ECO:0000256" key="13">
    <source>
        <dbReference type="SAM" id="Phobius"/>
    </source>
</evidence>
<evidence type="ECO:0000313" key="14">
    <source>
        <dbReference type="EMBL" id="MSA90497.1"/>
    </source>
</evidence>
<dbReference type="GO" id="GO:0015297">
    <property type="term" value="F:antiporter activity"/>
    <property type="evidence" value="ECO:0007669"/>
    <property type="project" value="UniProtKB-KW"/>
</dbReference>
<feature type="transmembrane region" description="Helical" evidence="13">
    <location>
        <begin position="136"/>
        <end position="154"/>
    </location>
</feature>
<feature type="transmembrane region" description="Helical" evidence="13">
    <location>
        <begin position="248"/>
        <end position="269"/>
    </location>
</feature>
<dbReference type="InterPro" id="IPR050222">
    <property type="entry name" value="MATE_MdtK"/>
</dbReference>
<dbReference type="Pfam" id="PF01554">
    <property type="entry name" value="MatE"/>
    <property type="match status" value="2"/>
</dbReference>
<protein>
    <recommendedName>
        <fullName evidence="4">Probable multidrug resistance protein NorM</fullName>
    </recommendedName>
    <alternativeName>
        <fullName evidence="12">Multidrug-efflux transporter</fullName>
    </alternativeName>
</protein>
<dbReference type="OrthoDB" id="9776324at2"/>
<dbReference type="InterPro" id="IPR002528">
    <property type="entry name" value="MATE_fam"/>
</dbReference>
<evidence type="ECO:0000313" key="16">
    <source>
        <dbReference type="Proteomes" id="UP000433575"/>
    </source>
</evidence>
<feature type="transmembrane region" description="Helical" evidence="13">
    <location>
        <begin position="199"/>
        <end position="220"/>
    </location>
</feature>
<dbReference type="Proteomes" id="UP000433575">
    <property type="component" value="Unassembled WGS sequence"/>
</dbReference>
<gene>
    <name evidence="15" type="ORF">GKD88_13960</name>
    <name evidence="14" type="ORF">GKE08_14290</name>
</gene>
<sequence length="453" mass="50399">MQKKKIHWLGNRQFYRTAMALGIPLMFQQLITSSVNLVDNLMVGQLGNTALSSVAAVNRLTMVAIFAVNGLLAAAAIFIAQFWGAEDREPMKQTFRFSLLAAFLILVPFWLGETLIPEQLLSFFTDVQDVIKTGSQYMVIAAWALPFTAFSLSTASAMRAAGQPRLPLGISVGAVLINTLLNYLLIFGKGGFPVMGVQGAALATVMARLIEALLHLYFLVRKSFPFTTRLRELFVIPRSLAWSILKKALPLALNEFLWSLGMATLFMLYSQRGPEIMAGYSIANTISDLFFVLFGGLATATTILVSKPLGANQMEEARERAYQLLAFSIFLAVLFSMAMFGASFIVPAWYQVSVQTRQIAAQMLQVMAVMFWTYTANTQCYFILRAGGDTRSTLFVDSGFMWLVNIPLIGLLTCFTSMNIMQMYLIGQMTELAKLSKAYHLVRKEKWLVNLTQ</sequence>
<keyword evidence="8 13" id="KW-0812">Transmembrane</keyword>
<dbReference type="PANTHER" id="PTHR43298:SF2">
    <property type="entry name" value="FMN_FAD EXPORTER YEEO-RELATED"/>
    <property type="match status" value="1"/>
</dbReference>
<evidence type="ECO:0000256" key="8">
    <source>
        <dbReference type="ARBA" id="ARBA00022692"/>
    </source>
</evidence>
<dbReference type="AlphaFoldDB" id="A0A6N7S9G1"/>
<keyword evidence="7" id="KW-1003">Cell membrane</keyword>
<dbReference type="PIRSF" id="PIRSF006603">
    <property type="entry name" value="DinF"/>
    <property type="match status" value="1"/>
</dbReference>
<dbReference type="RefSeq" id="WP_154239762.1">
    <property type="nucleotide sequence ID" value="NZ_CALJPI010000267.1"/>
</dbReference>
<evidence type="ECO:0000256" key="7">
    <source>
        <dbReference type="ARBA" id="ARBA00022475"/>
    </source>
</evidence>
<evidence type="ECO:0000256" key="2">
    <source>
        <dbReference type="ARBA" id="ARBA00004651"/>
    </source>
</evidence>
<dbReference type="InterPro" id="IPR048279">
    <property type="entry name" value="MdtK-like"/>
</dbReference>
<keyword evidence="6" id="KW-0050">Antiport</keyword>
<dbReference type="PANTHER" id="PTHR43298">
    <property type="entry name" value="MULTIDRUG RESISTANCE PROTEIN NORM-RELATED"/>
    <property type="match status" value="1"/>
</dbReference>
<keyword evidence="11 13" id="KW-0472">Membrane</keyword>
<evidence type="ECO:0000256" key="6">
    <source>
        <dbReference type="ARBA" id="ARBA00022449"/>
    </source>
</evidence>
<evidence type="ECO:0000256" key="4">
    <source>
        <dbReference type="ARBA" id="ARBA00020268"/>
    </source>
</evidence>
<keyword evidence="9 13" id="KW-1133">Transmembrane helix</keyword>
<proteinExistence type="inferred from homology"/>
<dbReference type="GO" id="GO:0006811">
    <property type="term" value="P:monoatomic ion transport"/>
    <property type="evidence" value="ECO:0007669"/>
    <property type="project" value="UniProtKB-KW"/>
</dbReference>
<accession>A0A6N7S9G1</accession>
<reference evidence="16 17" key="1">
    <citation type="journal article" date="2019" name="Nat. Med.">
        <title>A library of human gut bacterial isolates paired with longitudinal multiomics data enables mechanistic microbiome research.</title>
        <authorList>
            <person name="Poyet M."/>
            <person name="Groussin M."/>
            <person name="Gibbons S.M."/>
            <person name="Avila-Pacheco J."/>
            <person name="Jiang X."/>
            <person name="Kearney S.M."/>
            <person name="Perrotta A.R."/>
            <person name="Berdy B."/>
            <person name="Zhao S."/>
            <person name="Lieberman T.D."/>
            <person name="Swanson P.K."/>
            <person name="Smith M."/>
            <person name="Roesemann S."/>
            <person name="Alexander J.E."/>
            <person name="Rich S.A."/>
            <person name="Livny J."/>
            <person name="Vlamakis H."/>
            <person name="Clish C."/>
            <person name="Bullock K."/>
            <person name="Deik A."/>
            <person name="Scott J."/>
            <person name="Pierce K.A."/>
            <person name="Xavier R.J."/>
            <person name="Alm E.J."/>
        </authorList>
    </citation>
    <scope>NUCLEOTIDE SEQUENCE [LARGE SCALE GENOMIC DNA]</scope>
    <source>
        <strain evidence="14 16">BIOML-A4</strain>
        <strain evidence="15 17">BIOML-A5</strain>
    </source>
</reference>
<dbReference type="EMBL" id="WKPJ01000027">
    <property type="protein sequence ID" value="MSA90497.1"/>
    <property type="molecule type" value="Genomic_DNA"/>
</dbReference>
<feature type="transmembrane region" description="Helical" evidence="13">
    <location>
        <begin position="321"/>
        <end position="346"/>
    </location>
</feature>
<comment type="function">
    <text evidence="1">Multidrug efflux pump.</text>
</comment>
<evidence type="ECO:0000256" key="1">
    <source>
        <dbReference type="ARBA" id="ARBA00003408"/>
    </source>
</evidence>
<dbReference type="GO" id="GO:0042910">
    <property type="term" value="F:xenobiotic transmembrane transporter activity"/>
    <property type="evidence" value="ECO:0007669"/>
    <property type="project" value="InterPro"/>
</dbReference>
<dbReference type="GO" id="GO:0005886">
    <property type="term" value="C:plasma membrane"/>
    <property type="evidence" value="ECO:0007669"/>
    <property type="project" value="UniProtKB-SubCell"/>
</dbReference>
<dbReference type="EMBL" id="WKPI01000029">
    <property type="protein sequence ID" value="MSC34227.1"/>
    <property type="molecule type" value="Genomic_DNA"/>
</dbReference>
<evidence type="ECO:0000313" key="17">
    <source>
        <dbReference type="Proteomes" id="UP000480929"/>
    </source>
</evidence>
<name>A0A6N7S9G1_9FIRM</name>
<dbReference type="NCBIfam" id="TIGR00797">
    <property type="entry name" value="matE"/>
    <property type="match status" value="1"/>
</dbReference>
<evidence type="ECO:0000256" key="3">
    <source>
        <dbReference type="ARBA" id="ARBA00010199"/>
    </source>
</evidence>
<evidence type="ECO:0000313" key="15">
    <source>
        <dbReference type="EMBL" id="MSC34227.1"/>
    </source>
</evidence>
<feature type="transmembrane region" description="Helical" evidence="13">
    <location>
        <begin position="63"/>
        <end position="85"/>
    </location>
</feature>
<comment type="subcellular location">
    <subcellularLocation>
        <location evidence="2">Cell membrane</location>
        <topology evidence="2">Multi-pass membrane protein</topology>
    </subcellularLocation>
</comment>
<dbReference type="Proteomes" id="UP000480929">
    <property type="component" value="Unassembled WGS sequence"/>
</dbReference>
<feature type="transmembrane region" description="Helical" evidence="13">
    <location>
        <begin position="21"/>
        <end position="43"/>
    </location>
</feature>
<keyword evidence="10" id="KW-0406">Ion transport</keyword>
<feature type="transmembrane region" description="Helical" evidence="13">
    <location>
        <begin position="97"/>
        <end position="116"/>
    </location>
</feature>
<evidence type="ECO:0000256" key="10">
    <source>
        <dbReference type="ARBA" id="ARBA00023065"/>
    </source>
</evidence>
<evidence type="ECO:0000256" key="11">
    <source>
        <dbReference type="ARBA" id="ARBA00023136"/>
    </source>
</evidence>